<proteinExistence type="inferred from homology"/>
<keyword evidence="7" id="KW-0378">Hydrolase</keyword>
<evidence type="ECO:0000256" key="7">
    <source>
        <dbReference type="ARBA" id="ARBA00022801"/>
    </source>
</evidence>
<dbReference type="SUPFAM" id="SSF53098">
    <property type="entry name" value="Ribonuclease H-like"/>
    <property type="match status" value="1"/>
</dbReference>
<keyword evidence="6" id="KW-0255">Endonuclease</keyword>
<dbReference type="PANTHER" id="PTHR10642:SF26">
    <property type="entry name" value="RIBONUCLEASE H1"/>
    <property type="match status" value="1"/>
</dbReference>
<reference evidence="9" key="1">
    <citation type="submission" date="2021-07" db="EMBL/GenBank/DDBJ databases">
        <authorList>
            <person name="Durling M."/>
        </authorList>
    </citation>
    <scope>NUCLEOTIDE SEQUENCE</scope>
</reference>
<comment type="catalytic activity">
    <reaction evidence="1">
        <text>Endonucleolytic cleavage to 5'-phosphomonoester.</text>
        <dbReference type="EC" id="3.1.26.4"/>
    </reaction>
</comment>
<dbReference type="EC" id="3.1.26.4" evidence="3"/>
<evidence type="ECO:0000256" key="3">
    <source>
        <dbReference type="ARBA" id="ARBA00012180"/>
    </source>
</evidence>
<evidence type="ECO:0000256" key="1">
    <source>
        <dbReference type="ARBA" id="ARBA00000077"/>
    </source>
</evidence>
<dbReference type="Proteomes" id="UP000696280">
    <property type="component" value="Unassembled WGS sequence"/>
</dbReference>
<dbReference type="GO" id="GO:0046872">
    <property type="term" value="F:metal ion binding"/>
    <property type="evidence" value="ECO:0007669"/>
    <property type="project" value="UniProtKB-KW"/>
</dbReference>
<dbReference type="InterPro" id="IPR050092">
    <property type="entry name" value="RNase_H"/>
</dbReference>
<accession>A0A9N9PY51</accession>
<dbReference type="InterPro" id="IPR002156">
    <property type="entry name" value="RNaseH_domain"/>
</dbReference>
<dbReference type="InterPro" id="IPR012337">
    <property type="entry name" value="RNaseH-like_sf"/>
</dbReference>
<comment type="caution">
    <text evidence="9">The sequence shown here is derived from an EMBL/GenBank/DDBJ whole genome shotgun (WGS) entry which is preliminary data.</text>
</comment>
<evidence type="ECO:0000256" key="2">
    <source>
        <dbReference type="ARBA" id="ARBA00005300"/>
    </source>
</evidence>
<dbReference type="OrthoDB" id="245563at2759"/>
<keyword evidence="10" id="KW-1185">Reference proteome</keyword>
<sequence length="164" mass="18835">MVYRMEFKIDGACRGNGNWDAIGAAAAVLLGRDGEWRKCWTRFLEADEYQPVTNQRAELTAVIVALEAALRKVRSLNSSPYVVVEIQSDSRYVVKCMNEWVYKWSSNGWINSKGNEVANRDLIQEASDLDDELKEHGDVDYVWIPRSENYDADRFCNEELDENS</sequence>
<comment type="similarity">
    <text evidence="2">Belongs to the RNase H family.</text>
</comment>
<dbReference type="AlphaFoldDB" id="A0A9N9PY51"/>
<dbReference type="GO" id="GO:0003676">
    <property type="term" value="F:nucleic acid binding"/>
    <property type="evidence" value="ECO:0007669"/>
    <property type="project" value="InterPro"/>
</dbReference>
<dbReference type="GO" id="GO:0043137">
    <property type="term" value="P:DNA replication, removal of RNA primer"/>
    <property type="evidence" value="ECO:0007669"/>
    <property type="project" value="TreeGrafter"/>
</dbReference>
<dbReference type="PROSITE" id="PS50879">
    <property type="entry name" value="RNASE_H_1"/>
    <property type="match status" value="1"/>
</dbReference>
<dbReference type="PANTHER" id="PTHR10642">
    <property type="entry name" value="RIBONUCLEASE H1"/>
    <property type="match status" value="1"/>
</dbReference>
<evidence type="ECO:0000256" key="6">
    <source>
        <dbReference type="ARBA" id="ARBA00022759"/>
    </source>
</evidence>
<name>A0A9N9PY51_9HELO</name>
<keyword evidence="5" id="KW-0479">Metal-binding</keyword>
<dbReference type="EMBL" id="CAJVRL010000092">
    <property type="protein sequence ID" value="CAG8959573.1"/>
    <property type="molecule type" value="Genomic_DNA"/>
</dbReference>
<keyword evidence="4" id="KW-0540">Nuclease</keyword>
<dbReference type="GO" id="GO:0004523">
    <property type="term" value="F:RNA-DNA hybrid ribonuclease activity"/>
    <property type="evidence" value="ECO:0007669"/>
    <property type="project" value="UniProtKB-EC"/>
</dbReference>
<evidence type="ECO:0000313" key="10">
    <source>
        <dbReference type="Proteomes" id="UP000696280"/>
    </source>
</evidence>
<gene>
    <name evidence="9" type="ORF">HYFRA_00001475</name>
</gene>
<evidence type="ECO:0000256" key="5">
    <source>
        <dbReference type="ARBA" id="ARBA00022723"/>
    </source>
</evidence>
<dbReference type="InterPro" id="IPR036397">
    <property type="entry name" value="RNaseH_sf"/>
</dbReference>
<feature type="domain" description="RNase H type-1" evidence="8">
    <location>
        <begin position="1"/>
        <end position="164"/>
    </location>
</feature>
<dbReference type="Gene3D" id="3.30.420.10">
    <property type="entry name" value="Ribonuclease H-like superfamily/Ribonuclease H"/>
    <property type="match status" value="1"/>
</dbReference>
<evidence type="ECO:0000259" key="8">
    <source>
        <dbReference type="PROSITE" id="PS50879"/>
    </source>
</evidence>
<protein>
    <recommendedName>
        <fullName evidence="3">ribonuclease H</fullName>
        <ecNumber evidence="3">3.1.26.4</ecNumber>
    </recommendedName>
</protein>
<dbReference type="Pfam" id="PF00075">
    <property type="entry name" value="RNase_H"/>
    <property type="match status" value="1"/>
</dbReference>
<evidence type="ECO:0000256" key="4">
    <source>
        <dbReference type="ARBA" id="ARBA00022722"/>
    </source>
</evidence>
<evidence type="ECO:0000313" key="9">
    <source>
        <dbReference type="EMBL" id="CAG8959573.1"/>
    </source>
</evidence>
<organism evidence="9 10">
    <name type="scientific">Hymenoscyphus fraxineus</name>
    <dbReference type="NCBI Taxonomy" id="746836"/>
    <lineage>
        <taxon>Eukaryota</taxon>
        <taxon>Fungi</taxon>
        <taxon>Dikarya</taxon>
        <taxon>Ascomycota</taxon>
        <taxon>Pezizomycotina</taxon>
        <taxon>Leotiomycetes</taxon>
        <taxon>Helotiales</taxon>
        <taxon>Helotiaceae</taxon>
        <taxon>Hymenoscyphus</taxon>
    </lineage>
</organism>